<dbReference type="EMBL" id="GBXM01072900">
    <property type="protein sequence ID" value="JAH35677.1"/>
    <property type="molecule type" value="Transcribed_RNA"/>
</dbReference>
<reference evidence="2" key="1">
    <citation type="submission" date="2014-11" db="EMBL/GenBank/DDBJ databases">
        <authorList>
            <person name="Amaro Gonzalez C."/>
        </authorList>
    </citation>
    <scope>NUCLEOTIDE SEQUENCE</scope>
</reference>
<sequence>MLTCSPHLTQPSSPIQHPPIQLCLPTPLPSPF</sequence>
<organism evidence="2">
    <name type="scientific">Anguilla anguilla</name>
    <name type="common">European freshwater eel</name>
    <name type="synonym">Muraena anguilla</name>
    <dbReference type="NCBI Taxonomy" id="7936"/>
    <lineage>
        <taxon>Eukaryota</taxon>
        <taxon>Metazoa</taxon>
        <taxon>Chordata</taxon>
        <taxon>Craniata</taxon>
        <taxon>Vertebrata</taxon>
        <taxon>Euteleostomi</taxon>
        <taxon>Actinopterygii</taxon>
        <taxon>Neopterygii</taxon>
        <taxon>Teleostei</taxon>
        <taxon>Anguilliformes</taxon>
        <taxon>Anguillidae</taxon>
        <taxon>Anguilla</taxon>
    </lineage>
</organism>
<accession>A0A0E9S383</accession>
<reference evidence="2" key="2">
    <citation type="journal article" date="2015" name="Fish Shellfish Immunol.">
        <title>Early steps in the European eel (Anguilla anguilla)-Vibrio vulnificus interaction in the gills: Role of the RtxA13 toxin.</title>
        <authorList>
            <person name="Callol A."/>
            <person name="Pajuelo D."/>
            <person name="Ebbesson L."/>
            <person name="Teles M."/>
            <person name="MacKenzie S."/>
            <person name="Amaro C."/>
        </authorList>
    </citation>
    <scope>NUCLEOTIDE SEQUENCE</scope>
</reference>
<proteinExistence type="predicted"/>
<evidence type="ECO:0000256" key="1">
    <source>
        <dbReference type="SAM" id="MobiDB-lite"/>
    </source>
</evidence>
<dbReference type="AlphaFoldDB" id="A0A0E9S383"/>
<evidence type="ECO:0000313" key="2">
    <source>
        <dbReference type="EMBL" id="JAH35677.1"/>
    </source>
</evidence>
<protein>
    <submittedName>
        <fullName evidence="2">Uncharacterized protein</fullName>
    </submittedName>
</protein>
<feature type="compositionally biased region" description="Low complexity" evidence="1">
    <location>
        <begin position="10"/>
        <end position="21"/>
    </location>
</feature>
<name>A0A0E9S383_ANGAN</name>
<feature type="region of interest" description="Disordered" evidence="1">
    <location>
        <begin position="1"/>
        <end position="32"/>
    </location>
</feature>